<organism evidence="1 2">
    <name type="scientific">Inconstantimicrobium porci</name>
    <dbReference type="NCBI Taxonomy" id="2652291"/>
    <lineage>
        <taxon>Bacteria</taxon>
        <taxon>Bacillati</taxon>
        <taxon>Bacillota</taxon>
        <taxon>Clostridia</taxon>
        <taxon>Eubacteriales</taxon>
        <taxon>Clostridiaceae</taxon>
        <taxon>Inconstantimicrobium</taxon>
    </lineage>
</organism>
<protein>
    <submittedName>
        <fullName evidence="1">Uncharacterized protein</fullName>
    </submittedName>
</protein>
<proteinExistence type="predicted"/>
<dbReference type="RefSeq" id="WP_154532870.1">
    <property type="nucleotide sequence ID" value="NZ_VULX01000054.1"/>
</dbReference>
<comment type="caution">
    <text evidence="1">The sequence shown here is derived from an EMBL/GenBank/DDBJ whole genome shotgun (WGS) entry which is preliminary data.</text>
</comment>
<evidence type="ECO:0000313" key="2">
    <source>
        <dbReference type="Proteomes" id="UP000460287"/>
    </source>
</evidence>
<accession>A0A7X2N0Y1</accession>
<dbReference type="AlphaFoldDB" id="A0A7X2N0Y1"/>
<dbReference type="EMBL" id="VULX01000054">
    <property type="protein sequence ID" value="MSR92722.1"/>
    <property type="molecule type" value="Genomic_DNA"/>
</dbReference>
<dbReference type="Proteomes" id="UP000460287">
    <property type="component" value="Unassembled WGS sequence"/>
</dbReference>
<sequence>MESYFPKDMSNFSLSDFEQNILGYYYLKSYENNNISLSQYDSNSYNIVNALKSLISKNLIKLSASRMELNITPFGSVIAEMISKNPSESFSVDNLSFNNLFDLYFKYYNGSGYSSSCEPDISRYVYKLLLEDKIQVFNGNIFKSGDRYIISNNDKITESGGRHSSSECFCDYVTFKVPRKSKSSGEIQYFLCNISLNKLFEILPKHFFNEEDIESDDPVYLKLKKDYIAKKQYYEDNKTNLEMIKSLTNNSIDFIKEPTFDYKIYKYLIPAGEGKILGNKLRNYSGFNIPYKQH</sequence>
<reference evidence="1 2" key="1">
    <citation type="submission" date="2019-08" db="EMBL/GenBank/DDBJ databases">
        <title>In-depth cultivation of the pig gut microbiome towards novel bacterial diversity and tailored functional studies.</title>
        <authorList>
            <person name="Wylensek D."/>
            <person name="Hitch T.C.A."/>
            <person name="Clavel T."/>
        </authorList>
    </citation>
    <scope>NUCLEOTIDE SEQUENCE [LARGE SCALE GENOMIC DNA]</scope>
    <source>
        <strain evidence="1 2">WCA-383-APC-5B</strain>
    </source>
</reference>
<gene>
    <name evidence="1" type="ORF">FYJ33_15465</name>
</gene>
<name>A0A7X2N0Y1_9CLOT</name>
<evidence type="ECO:0000313" key="1">
    <source>
        <dbReference type="EMBL" id="MSR92722.1"/>
    </source>
</evidence>
<keyword evidence="2" id="KW-1185">Reference proteome</keyword>